<sequence>MTYHRGTSGSYKRWADLVGDQSYTFDRLLPYFKRTSTLTPPDLKKRKAPNATVLYDSTAFDNQLHGPLRVSWANWVDPTQSWLARALQAIGQAMSPKGFSSGTIDGGAWVPTSIDPRDATRSTSKSSYLEAALQDKKARITVHLHSQASRILFDRNKKAQGVTVISNGQQYVISAKKEVLLSAGVFHSPQILQLSGSHAKLIIAGIGPADILRAQSVSVISDLPGVGQNLQDQIFFNVLRGIRVPNTGTYIATPEQQAFAAQQYLVNATGPYSSAGGYLSFEKLPAQFRKTLSSRTSVLLAEYPSDWPEIEYIASGFPGDFLNLTTVGAISGTLLTPSSKGTVTINSSLVTDPPVIDLKWLSDPADGELLVAAFKRVREAWNSSAIANIVVGPEITPGEAVITDTQILEFIRTAAQPIWHASSTCAMGKIGDKGAVVDSKARVFGVNGLRVVDASVIPFSLPGHPQSSVYMLAEKIAEDILKGR</sequence>
<dbReference type="EMBL" id="JAKIXB020000030">
    <property type="protein sequence ID" value="KAL1596134.1"/>
    <property type="molecule type" value="Genomic_DNA"/>
</dbReference>
<evidence type="ECO:0000256" key="2">
    <source>
        <dbReference type="ARBA" id="ARBA00023180"/>
    </source>
</evidence>
<dbReference type="PANTHER" id="PTHR11552">
    <property type="entry name" value="GLUCOSE-METHANOL-CHOLINE GMC OXIDOREDUCTASE"/>
    <property type="match status" value="1"/>
</dbReference>
<evidence type="ECO:0000313" key="6">
    <source>
        <dbReference type="Proteomes" id="UP001521222"/>
    </source>
</evidence>
<dbReference type="Gene3D" id="3.30.560.10">
    <property type="entry name" value="Glucose Oxidase, domain 3"/>
    <property type="match status" value="1"/>
</dbReference>
<feature type="domain" description="Glucose-methanol-choline oxidoreductase C-terminal" evidence="4">
    <location>
        <begin position="337"/>
        <end position="473"/>
    </location>
</feature>
<evidence type="ECO:0008006" key="7">
    <source>
        <dbReference type="Google" id="ProtNLM"/>
    </source>
</evidence>
<gene>
    <name evidence="5" type="ORF">SLS59_008125</name>
</gene>
<dbReference type="Gene3D" id="3.50.50.60">
    <property type="entry name" value="FAD/NAD(P)-binding domain"/>
    <property type="match status" value="1"/>
</dbReference>
<protein>
    <recommendedName>
        <fullName evidence="7">GMC oxidoreductase</fullName>
    </recommendedName>
</protein>
<proteinExistence type="inferred from homology"/>
<comment type="similarity">
    <text evidence="1">Belongs to the GMC oxidoreductase family.</text>
</comment>
<evidence type="ECO:0000256" key="1">
    <source>
        <dbReference type="ARBA" id="ARBA00010790"/>
    </source>
</evidence>
<reference evidence="5 6" key="1">
    <citation type="submission" date="2024-02" db="EMBL/GenBank/DDBJ databases">
        <title>De novo assembly and annotation of 12 fungi associated with fruit tree decline syndrome in Ontario, Canada.</title>
        <authorList>
            <person name="Sulman M."/>
            <person name="Ellouze W."/>
            <person name="Ilyukhin E."/>
        </authorList>
    </citation>
    <scope>NUCLEOTIDE SEQUENCE [LARGE SCALE GENOMIC DNA]</scope>
    <source>
        <strain evidence="5 6">M97-236</strain>
    </source>
</reference>
<evidence type="ECO:0000259" key="3">
    <source>
        <dbReference type="Pfam" id="PF00732"/>
    </source>
</evidence>
<evidence type="ECO:0000259" key="4">
    <source>
        <dbReference type="Pfam" id="PF05199"/>
    </source>
</evidence>
<comment type="caution">
    <text evidence="5">The sequence shown here is derived from an EMBL/GenBank/DDBJ whole genome shotgun (WGS) entry which is preliminary data.</text>
</comment>
<dbReference type="SUPFAM" id="SSF51905">
    <property type="entry name" value="FAD/NAD(P)-binding domain"/>
    <property type="match status" value="1"/>
</dbReference>
<dbReference type="InterPro" id="IPR000172">
    <property type="entry name" value="GMC_OxRdtase_N"/>
</dbReference>
<dbReference type="Pfam" id="PF05199">
    <property type="entry name" value="GMC_oxred_C"/>
    <property type="match status" value="1"/>
</dbReference>
<dbReference type="Pfam" id="PF00732">
    <property type="entry name" value="GMC_oxred_N"/>
    <property type="match status" value="1"/>
</dbReference>
<organism evidence="5 6">
    <name type="scientific">Nothophoma quercina</name>
    <dbReference type="NCBI Taxonomy" id="749835"/>
    <lineage>
        <taxon>Eukaryota</taxon>
        <taxon>Fungi</taxon>
        <taxon>Dikarya</taxon>
        <taxon>Ascomycota</taxon>
        <taxon>Pezizomycotina</taxon>
        <taxon>Dothideomycetes</taxon>
        <taxon>Pleosporomycetidae</taxon>
        <taxon>Pleosporales</taxon>
        <taxon>Pleosporineae</taxon>
        <taxon>Didymellaceae</taxon>
        <taxon>Nothophoma</taxon>
    </lineage>
</organism>
<feature type="domain" description="Glucose-methanol-choline oxidoreductase N-terminal" evidence="3">
    <location>
        <begin position="1"/>
        <end position="233"/>
    </location>
</feature>
<dbReference type="InterPro" id="IPR036188">
    <property type="entry name" value="FAD/NAD-bd_sf"/>
</dbReference>
<name>A0ABR3QVE2_9PLEO</name>
<evidence type="ECO:0000313" key="5">
    <source>
        <dbReference type="EMBL" id="KAL1596134.1"/>
    </source>
</evidence>
<dbReference type="PANTHER" id="PTHR11552:SF138">
    <property type="entry name" value="DEHYDROGENASE PKFF-RELATED"/>
    <property type="match status" value="1"/>
</dbReference>
<dbReference type="InterPro" id="IPR012132">
    <property type="entry name" value="GMC_OxRdtase"/>
</dbReference>
<dbReference type="PIRSF" id="PIRSF000137">
    <property type="entry name" value="Alcohol_oxidase"/>
    <property type="match status" value="1"/>
</dbReference>
<accession>A0ABR3QVE2</accession>
<dbReference type="Proteomes" id="UP001521222">
    <property type="component" value="Unassembled WGS sequence"/>
</dbReference>
<dbReference type="SUPFAM" id="SSF54373">
    <property type="entry name" value="FAD-linked reductases, C-terminal domain"/>
    <property type="match status" value="1"/>
</dbReference>
<keyword evidence="6" id="KW-1185">Reference proteome</keyword>
<dbReference type="InterPro" id="IPR007867">
    <property type="entry name" value="GMC_OxRtase_C"/>
</dbReference>
<keyword evidence="2" id="KW-0325">Glycoprotein</keyword>